<dbReference type="EMBL" id="QZWG01000015">
    <property type="protein sequence ID" value="RZB63498.1"/>
    <property type="molecule type" value="Genomic_DNA"/>
</dbReference>
<accession>A0A445GQH3</accession>
<keyword evidence="2" id="KW-1185">Reference proteome</keyword>
<proteinExistence type="predicted"/>
<sequence>MSFSLARCLSVLGKSSIHGAVSQRFFLILLIPHGKLSTTRCNLWRTMWSALVWCIWRLRNSCIFRGDKFELDKLLQQVLFFSWCWLKEGSQDFDHEYQGLFGMMVMLV</sequence>
<reference evidence="1 2" key="1">
    <citation type="submission" date="2018-09" db="EMBL/GenBank/DDBJ databases">
        <title>A high-quality reference genome of wild soybean provides a powerful tool to mine soybean genomes.</title>
        <authorList>
            <person name="Xie M."/>
            <person name="Chung C.Y.L."/>
            <person name="Li M.-W."/>
            <person name="Wong F.-L."/>
            <person name="Chan T.-F."/>
            <person name="Lam H.-M."/>
        </authorList>
    </citation>
    <scope>NUCLEOTIDE SEQUENCE [LARGE SCALE GENOMIC DNA]</scope>
    <source>
        <strain evidence="2">cv. W05</strain>
        <tissue evidence="1">Hypocotyl of etiolated seedlings</tissue>
    </source>
</reference>
<protein>
    <submittedName>
        <fullName evidence="1">Uncharacterized protein</fullName>
    </submittedName>
</protein>
<name>A0A445GQH3_GLYSO</name>
<evidence type="ECO:0000313" key="2">
    <source>
        <dbReference type="Proteomes" id="UP000289340"/>
    </source>
</evidence>
<dbReference type="Proteomes" id="UP000289340">
    <property type="component" value="Chromosome 15"/>
</dbReference>
<evidence type="ECO:0000313" key="1">
    <source>
        <dbReference type="EMBL" id="RZB63498.1"/>
    </source>
</evidence>
<organism evidence="1 2">
    <name type="scientific">Glycine soja</name>
    <name type="common">Wild soybean</name>
    <dbReference type="NCBI Taxonomy" id="3848"/>
    <lineage>
        <taxon>Eukaryota</taxon>
        <taxon>Viridiplantae</taxon>
        <taxon>Streptophyta</taxon>
        <taxon>Embryophyta</taxon>
        <taxon>Tracheophyta</taxon>
        <taxon>Spermatophyta</taxon>
        <taxon>Magnoliopsida</taxon>
        <taxon>eudicotyledons</taxon>
        <taxon>Gunneridae</taxon>
        <taxon>Pentapetalae</taxon>
        <taxon>rosids</taxon>
        <taxon>fabids</taxon>
        <taxon>Fabales</taxon>
        <taxon>Fabaceae</taxon>
        <taxon>Papilionoideae</taxon>
        <taxon>50 kb inversion clade</taxon>
        <taxon>NPAAA clade</taxon>
        <taxon>indigoferoid/millettioid clade</taxon>
        <taxon>Phaseoleae</taxon>
        <taxon>Glycine</taxon>
        <taxon>Glycine subgen. Soja</taxon>
    </lineage>
</organism>
<dbReference type="AlphaFoldDB" id="A0A445GQH3"/>
<gene>
    <name evidence="1" type="ORF">D0Y65_040200</name>
</gene>
<comment type="caution">
    <text evidence="1">The sequence shown here is derived from an EMBL/GenBank/DDBJ whole genome shotgun (WGS) entry which is preliminary data.</text>
</comment>